<reference evidence="2" key="1">
    <citation type="journal article" date="2008" name="Nat. Genet.">
        <title>The Pristionchus pacificus genome provides a unique perspective on nematode lifestyle and parasitism.</title>
        <authorList>
            <person name="Dieterich C."/>
            <person name="Clifton S.W."/>
            <person name="Schuster L.N."/>
            <person name="Chinwalla A."/>
            <person name="Delehaunty K."/>
            <person name="Dinkelacker I."/>
            <person name="Fulton L."/>
            <person name="Fulton R."/>
            <person name="Godfrey J."/>
            <person name="Minx P."/>
            <person name="Mitreva M."/>
            <person name="Roeseler W."/>
            <person name="Tian H."/>
            <person name="Witte H."/>
            <person name="Yang S.P."/>
            <person name="Wilson R.K."/>
            <person name="Sommer R.J."/>
        </authorList>
    </citation>
    <scope>NUCLEOTIDE SEQUENCE [LARGE SCALE GENOMIC DNA]</scope>
    <source>
        <strain evidence="2">PS312</strain>
    </source>
</reference>
<accession>A0A2A6BPI4</accession>
<dbReference type="Proteomes" id="UP000005239">
    <property type="component" value="Unassembled WGS sequence"/>
</dbReference>
<proteinExistence type="predicted"/>
<reference evidence="1" key="2">
    <citation type="submission" date="2022-06" db="UniProtKB">
        <authorList>
            <consortium name="EnsemblMetazoa"/>
        </authorList>
    </citation>
    <scope>IDENTIFICATION</scope>
    <source>
        <strain evidence="1">PS312</strain>
    </source>
</reference>
<evidence type="ECO:0000313" key="2">
    <source>
        <dbReference type="Proteomes" id="UP000005239"/>
    </source>
</evidence>
<protein>
    <submittedName>
        <fullName evidence="1">Uncharacterized protein</fullName>
    </submittedName>
</protein>
<organism evidence="1 2">
    <name type="scientific">Pristionchus pacificus</name>
    <name type="common">Parasitic nematode worm</name>
    <dbReference type="NCBI Taxonomy" id="54126"/>
    <lineage>
        <taxon>Eukaryota</taxon>
        <taxon>Metazoa</taxon>
        <taxon>Ecdysozoa</taxon>
        <taxon>Nematoda</taxon>
        <taxon>Chromadorea</taxon>
        <taxon>Rhabditida</taxon>
        <taxon>Rhabditina</taxon>
        <taxon>Diplogasteromorpha</taxon>
        <taxon>Diplogasteroidea</taxon>
        <taxon>Neodiplogasteridae</taxon>
        <taxon>Pristionchus</taxon>
    </lineage>
</organism>
<gene>
    <name evidence="1" type="primary">WBGene00275083</name>
</gene>
<dbReference type="AlphaFoldDB" id="A0A2A6BPI4"/>
<evidence type="ECO:0000313" key="1">
    <source>
        <dbReference type="EnsemblMetazoa" id="PPA36714.1"/>
    </source>
</evidence>
<accession>A0A8R1UNG6</accession>
<name>A0A2A6BPI4_PRIPA</name>
<sequence>MISRDGQSVGTLVFRQNAGNTSIVDLPDDILIEIHKYLDIRNRFKIRLNRRLNQINFPVLNIMEYMHIHICEREKVMAHLKWINESELQRSFNLQVAPQELKCFAKNTHAHNLNLWIDRMSIDEIRKNIDHIIEQLSYFTAESISIQSRRSVKFNVPQINLCRILRLSRNVRKVDIEGICDSITAQDLNLIRKTIFQPECMLSFLFILVPKIAAIGFISEVFSGAVPAHLKFRPAETYGDRVIRIYGSNSLGVFQDGQKVRTRCENF</sequence>
<dbReference type="EnsemblMetazoa" id="PPA36714.1">
    <property type="protein sequence ID" value="PPA36714.1"/>
    <property type="gene ID" value="WBGene00275083"/>
</dbReference>
<keyword evidence="2" id="KW-1185">Reference proteome</keyword>